<reference evidence="1" key="1">
    <citation type="submission" date="2020-05" db="EMBL/GenBank/DDBJ databases">
        <title>Large-scale comparative analyses of tick genomes elucidate their genetic diversity and vector capacities.</title>
        <authorList>
            <person name="Jia N."/>
            <person name="Wang J."/>
            <person name="Shi W."/>
            <person name="Du L."/>
            <person name="Sun Y."/>
            <person name="Zhan W."/>
            <person name="Jiang J."/>
            <person name="Wang Q."/>
            <person name="Zhang B."/>
            <person name="Ji P."/>
            <person name="Sakyi L.B."/>
            <person name="Cui X."/>
            <person name="Yuan T."/>
            <person name="Jiang B."/>
            <person name="Yang W."/>
            <person name="Lam T.T.-Y."/>
            <person name="Chang Q."/>
            <person name="Ding S."/>
            <person name="Wang X."/>
            <person name="Zhu J."/>
            <person name="Ruan X."/>
            <person name="Zhao L."/>
            <person name="Wei J."/>
            <person name="Que T."/>
            <person name="Du C."/>
            <person name="Cheng J."/>
            <person name="Dai P."/>
            <person name="Han X."/>
            <person name="Huang E."/>
            <person name="Gao Y."/>
            <person name="Liu J."/>
            <person name="Shao H."/>
            <person name="Ye R."/>
            <person name="Li L."/>
            <person name="Wei W."/>
            <person name="Wang X."/>
            <person name="Wang C."/>
            <person name="Yang T."/>
            <person name="Huo Q."/>
            <person name="Li W."/>
            <person name="Guo W."/>
            <person name="Chen H."/>
            <person name="Zhou L."/>
            <person name="Ni X."/>
            <person name="Tian J."/>
            <person name="Zhou Y."/>
            <person name="Sheng Y."/>
            <person name="Liu T."/>
            <person name="Pan Y."/>
            <person name="Xia L."/>
            <person name="Li J."/>
            <person name="Zhao F."/>
            <person name="Cao W."/>
        </authorList>
    </citation>
    <scope>NUCLEOTIDE SEQUENCE</scope>
    <source>
        <strain evidence="1">Dsil-2018</strain>
    </source>
</reference>
<accession>A0ACB8CI45</accession>
<keyword evidence="2" id="KW-1185">Reference proteome</keyword>
<gene>
    <name evidence="1" type="ORF">HPB49_023153</name>
</gene>
<name>A0ACB8CI45_DERSI</name>
<proteinExistence type="predicted"/>
<dbReference type="Proteomes" id="UP000821865">
    <property type="component" value="Chromosome 7"/>
</dbReference>
<evidence type="ECO:0000313" key="1">
    <source>
        <dbReference type="EMBL" id="KAH7942342.1"/>
    </source>
</evidence>
<evidence type="ECO:0000313" key="2">
    <source>
        <dbReference type="Proteomes" id="UP000821865"/>
    </source>
</evidence>
<comment type="caution">
    <text evidence="1">The sequence shown here is derived from an EMBL/GenBank/DDBJ whole genome shotgun (WGS) entry which is preliminary data.</text>
</comment>
<sequence>MTHEAARDDTLRINARQNTLTMSTPVMDNAIKYSKFEEIRIGQHTYAAVAYITAPEDTSKGVMHGVPESESQEDIEKSLVTNRNLTILYARRMGRTNSIVIVIEGAHVPHYVYYRGAEYRCLQHTQEETRSVRTARAHRPQVGRVPQSKQQEMPRMWYTEPNGRTPMYTELQIMRQATHHGRQEMHENLQDSISTKATTVGENAARVAETQRRRPDVPLERAAEPQQH</sequence>
<protein>
    <submittedName>
        <fullName evidence="1">Uncharacterized protein</fullName>
    </submittedName>
</protein>
<dbReference type="EMBL" id="CM023476">
    <property type="protein sequence ID" value="KAH7942342.1"/>
    <property type="molecule type" value="Genomic_DNA"/>
</dbReference>
<organism evidence="1 2">
    <name type="scientific">Dermacentor silvarum</name>
    <name type="common">Tick</name>
    <dbReference type="NCBI Taxonomy" id="543639"/>
    <lineage>
        <taxon>Eukaryota</taxon>
        <taxon>Metazoa</taxon>
        <taxon>Ecdysozoa</taxon>
        <taxon>Arthropoda</taxon>
        <taxon>Chelicerata</taxon>
        <taxon>Arachnida</taxon>
        <taxon>Acari</taxon>
        <taxon>Parasitiformes</taxon>
        <taxon>Ixodida</taxon>
        <taxon>Ixodoidea</taxon>
        <taxon>Ixodidae</taxon>
        <taxon>Rhipicephalinae</taxon>
        <taxon>Dermacentor</taxon>
    </lineage>
</organism>